<dbReference type="PIRSF" id="PIRSF005902">
    <property type="entry name" value="DNase_TatD"/>
    <property type="match status" value="1"/>
</dbReference>
<keyword evidence="2 4" id="KW-0378">Hydrolase</keyword>
<dbReference type="Gene3D" id="3.20.20.140">
    <property type="entry name" value="Metal-dependent hydrolases"/>
    <property type="match status" value="1"/>
</dbReference>
<keyword evidence="1 3" id="KW-0479">Metal-binding</keyword>
<dbReference type="InterPro" id="IPR015991">
    <property type="entry name" value="TatD/YcfH-like"/>
</dbReference>
<evidence type="ECO:0000313" key="5">
    <source>
        <dbReference type="Proteomes" id="UP000522163"/>
    </source>
</evidence>
<dbReference type="GO" id="GO:0005829">
    <property type="term" value="C:cytosol"/>
    <property type="evidence" value="ECO:0007669"/>
    <property type="project" value="TreeGrafter"/>
</dbReference>
<sequence>MIFDTHCHYNDESYGSDREALLRSLPEQGVDRICEIGYNLESSKEAIRLARELFIPGLQKYAVVGFHPENADELTEESLLEIYTLSQEKEVVAMGEIGLDYFRIDKRSRVEKEQEAEAFAKGEITEMQAFNPDPEVQKDCFIAMLELARKRNLPVVLHSRDAAMDTYHLLRDHRGYVNGGIVHCFSYPVEVAKQFIDLGMMVGIGGVLTFSNAKKLKQVATEIPLNHIVLETDCPYMSPVPLRGSRNHSGNLRYVVSCLAELKGISEEEVIRKTTENALQVYRIKD</sequence>
<dbReference type="Proteomes" id="UP000522163">
    <property type="component" value="Unassembled WGS sequence"/>
</dbReference>
<gene>
    <name evidence="4" type="ORF">HNQ46_001267</name>
</gene>
<comment type="caution">
    <text evidence="4">The sequence shown here is derived from an EMBL/GenBank/DDBJ whole genome shotgun (WGS) entry which is preliminary data.</text>
</comment>
<dbReference type="PROSITE" id="PS01091">
    <property type="entry name" value="TATD_3"/>
    <property type="match status" value="1"/>
</dbReference>
<reference evidence="4 5" key="1">
    <citation type="submission" date="2020-08" db="EMBL/GenBank/DDBJ databases">
        <title>Genomic Encyclopedia of Type Strains, Phase IV (KMG-IV): sequencing the most valuable type-strain genomes for metagenomic binning, comparative biology and taxonomic classification.</title>
        <authorList>
            <person name="Goeker M."/>
        </authorList>
    </citation>
    <scope>NUCLEOTIDE SEQUENCE [LARGE SCALE GENOMIC DNA]</scope>
    <source>
        <strain evidence="4 5">DSM 17245</strain>
    </source>
</reference>
<dbReference type="EMBL" id="JACHHH010000005">
    <property type="protein sequence ID" value="MBB6041290.1"/>
    <property type="molecule type" value="Genomic_DNA"/>
</dbReference>
<dbReference type="CDD" id="cd01310">
    <property type="entry name" value="TatD_DNAse"/>
    <property type="match status" value="1"/>
</dbReference>
<feature type="binding site" evidence="3">
    <location>
        <position position="96"/>
    </location>
    <ligand>
        <name>a divalent metal cation</name>
        <dbReference type="ChEBI" id="CHEBI:60240"/>
        <label>1</label>
    </ligand>
</feature>
<dbReference type="RefSeq" id="WP_183683890.1">
    <property type="nucleotide sequence ID" value="NZ_JACHHH010000005.1"/>
</dbReference>
<feature type="binding site" evidence="3">
    <location>
        <position position="158"/>
    </location>
    <ligand>
        <name>a divalent metal cation</name>
        <dbReference type="ChEBI" id="CHEBI:60240"/>
        <label>2</label>
    </ligand>
</feature>
<feature type="binding site" evidence="3">
    <location>
        <position position="183"/>
    </location>
    <ligand>
        <name>a divalent metal cation</name>
        <dbReference type="ChEBI" id="CHEBI:60240"/>
        <label>2</label>
    </ligand>
</feature>
<dbReference type="GO" id="GO:0004536">
    <property type="term" value="F:DNA nuclease activity"/>
    <property type="evidence" value="ECO:0007669"/>
    <property type="project" value="InterPro"/>
</dbReference>
<evidence type="ECO:0000256" key="2">
    <source>
        <dbReference type="ARBA" id="ARBA00022801"/>
    </source>
</evidence>
<dbReference type="EC" id="3.1.21.-" evidence="4"/>
<dbReference type="NCBIfam" id="TIGR00010">
    <property type="entry name" value="YchF/TatD family DNA exonuclease"/>
    <property type="match status" value="1"/>
</dbReference>
<dbReference type="GO" id="GO:0046872">
    <property type="term" value="F:metal ion binding"/>
    <property type="evidence" value="ECO:0007669"/>
    <property type="project" value="UniProtKB-KW"/>
</dbReference>
<evidence type="ECO:0000313" key="4">
    <source>
        <dbReference type="EMBL" id="MBB6041290.1"/>
    </source>
</evidence>
<dbReference type="PANTHER" id="PTHR46124:SF2">
    <property type="entry name" value="D-AMINOACYL-TRNA DEACYLASE"/>
    <property type="match status" value="1"/>
</dbReference>
<name>A0A7W9SH59_9FIRM</name>
<dbReference type="GO" id="GO:0016788">
    <property type="term" value="F:hydrolase activity, acting on ester bonds"/>
    <property type="evidence" value="ECO:0007669"/>
    <property type="project" value="InterPro"/>
</dbReference>
<organism evidence="4 5">
    <name type="scientific">Oribacterium sinus</name>
    <dbReference type="NCBI Taxonomy" id="237576"/>
    <lineage>
        <taxon>Bacteria</taxon>
        <taxon>Bacillati</taxon>
        <taxon>Bacillota</taxon>
        <taxon>Clostridia</taxon>
        <taxon>Lachnospirales</taxon>
        <taxon>Lachnospiraceae</taxon>
        <taxon>Oribacterium</taxon>
    </lineage>
</organism>
<dbReference type="Pfam" id="PF01026">
    <property type="entry name" value="TatD_DNase"/>
    <property type="match status" value="1"/>
</dbReference>
<accession>A0A7W9SH59</accession>
<dbReference type="InterPro" id="IPR032466">
    <property type="entry name" value="Metal_Hydrolase"/>
</dbReference>
<dbReference type="SUPFAM" id="SSF51556">
    <property type="entry name" value="Metallo-dependent hydrolases"/>
    <property type="match status" value="1"/>
</dbReference>
<evidence type="ECO:0000256" key="3">
    <source>
        <dbReference type="PIRSR" id="PIRSR005902-1"/>
    </source>
</evidence>
<feature type="binding site" evidence="3">
    <location>
        <position position="233"/>
    </location>
    <ligand>
        <name>a divalent metal cation</name>
        <dbReference type="ChEBI" id="CHEBI:60240"/>
        <label>1</label>
    </ligand>
</feature>
<dbReference type="InterPro" id="IPR018228">
    <property type="entry name" value="DNase_TatD-rel_CS"/>
</dbReference>
<dbReference type="GeneID" id="85014810"/>
<proteinExistence type="predicted"/>
<dbReference type="InterPro" id="IPR001130">
    <property type="entry name" value="TatD-like"/>
</dbReference>
<evidence type="ECO:0000256" key="1">
    <source>
        <dbReference type="ARBA" id="ARBA00022723"/>
    </source>
</evidence>
<protein>
    <submittedName>
        <fullName evidence="4">TatD DNase family protein</fullName>
        <ecNumber evidence="4">3.1.21.-</ecNumber>
    </submittedName>
</protein>
<dbReference type="PANTHER" id="PTHR46124">
    <property type="entry name" value="D-AMINOACYL-TRNA DEACYLASE"/>
    <property type="match status" value="1"/>
</dbReference>
<feature type="binding site" evidence="3">
    <location>
        <position position="8"/>
    </location>
    <ligand>
        <name>a divalent metal cation</name>
        <dbReference type="ChEBI" id="CHEBI:60240"/>
        <label>1</label>
    </ligand>
</feature>
<feature type="binding site" evidence="3">
    <location>
        <position position="6"/>
    </location>
    <ligand>
        <name>a divalent metal cation</name>
        <dbReference type="ChEBI" id="CHEBI:60240"/>
        <label>1</label>
    </ligand>
</feature>
<dbReference type="AlphaFoldDB" id="A0A7W9SH59"/>